<sequence length="105" mass="10731">MLAFTDAWLPPPRPSSTVLHPSSPPPPLLPYLGPLPDLMPARAPAASRAPLLAAASEPAPGAVLPSGSMDLEVVPAVAVLGGIYMSISLSFLLLSLSLPIGSAEW</sequence>
<evidence type="ECO:0000313" key="5">
    <source>
        <dbReference type="EMBL" id="BAT01331.1"/>
    </source>
</evidence>
<protein>
    <submittedName>
        <fullName evidence="5">Os07g0454200 protein</fullName>
    </submittedName>
    <submittedName>
        <fullName evidence="3">Similar to Hydroxyproline-rich glycoprotein gas29p</fullName>
    </submittedName>
    <submittedName>
        <fullName evidence="4">cDNA clone:J013119L12, full insert sequence</fullName>
    </submittedName>
</protein>
<evidence type="ECO:0000256" key="1">
    <source>
        <dbReference type="SAM" id="MobiDB-lite"/>
    </source>
</evidence>
<keyword evidence="2" id="KW-0812">Transmembrane</keyword>
<name>B7EC82_ORYSJ</name>
<keyword evidence="2" id="KW-1133">Transmembrane helix</keyword>
<dbReference type="AlphaFoldDB" id="B7EC82"/>
<reference evidence="6" key="2">
    <citation type="journal article" date="2005" name="Nature">
        <title>The map-based sequence of the rice genome.</title>
        <authorList>
            <consortium name="International rice genome sequencing project (IRGSP)"/>
            <person name="Matsumoto T."/>
            <person name="Wu J."/>
            <person name="Kanamori H."/>
            <person name="Katayose Y."/>
            <person name="Fujisawa M."/>
            <person name="Namiki N."/>
            <person name="Mizuno H."/>
            <person name="Yamamoto K."/>
            <person name="Antonio B.A."/>
            <person name="Baba T."/>
            <person name="Sakata K."/>
            <person name="Nagamura Y."/>
            <person name="Aoki H."/>
            <person name="Arikawa K."/>
            <person name="Arita K."/>
            <person name="Bito T."/>
            <person name="Chiden Y."/>
            <person name="Fujitsuka N."/>
            <person name="Fukunaka R."/>
            <person name="Hamada M."/>
            <person name="Harada C."/>
            <person name="Hayashi A."/>
            <person name="Hijishita S."/>
            <person name="Honda M."/>
            <person name="Hosokawa S."/>
            <person name="Ichikawa Y."/>
            <person name="Idonuma A."/>
            <person name="Iijima M."/>
            <person name="Ikeda M."/>
            <person name="Ikeno M."/>
            <person name="Ito K."/>
            <person name="Ito S."/>
            <person name="Ito T."/>
            <person name="Ito Y."/>
            <person name="Ito Y."/>
            <person name="Iwabuchi A."/>
            <person name="Kamiya K."/>
            <person name="Karasawa W."/>
            <person name="Kurita K."/>
            <person name="Katagiri S."/>
            <person name="Kikuta A."/>
            <person name="Kobayashi H."/>
            <person name="Kobayashi N."/>
            <person name="Machita K."/>
            <person name="Maehara T."/>
            <person name="Masukawa M."/>
            <person name="Mizubayashi T."/>
            <person name="Mukai Y."/>
            <person name="Nagasaki H."/>
            <person name="Nagata Y."/>
            <person name="Naito S."/>
            <person name="Nakashima M."/>
            <person name="Nakama Y."/>
            <person name="Nakamichi Y."/>
            <person name="Nakamura M."/>
            <person name="Meguro A."/>
            <person name="Negishi M."/>
            <person name="Ohta I."/>
            <person name="Ohta T."/>
            <person name="Okamoto M."/>
            <person name="Ono N."/>
            <person name="Saji S."/>
            <person name="Sakaguchi M."/>
            <person name="Sakai K."/>
            <person name="Shibata M."/>
            <person name="Shimokawa T."/>
            <person name="Song J."/>
            <person name="Takazaki Y."/>
            <person name="Terasawa K."/>
            <person name="Tsugane M."/>
            <person name="Tsuji K."/>
            <person name="Ueda S."/>
            <person name="Waki K."/>
            <person name="Yamagata H."/>
            <person name="Yamamoto M."/>
            <person name="Yamamoto S."/>
            <person name="Yamane H."/>
            <person name="Yoshiki S."/>
            <person name="Yoshihara R."/>
            <person name="Yukawa K."/>
            <person name="Zhong H."/>
            <person name="Yano M."/>
            <person name="Yuan Q."/>
            <person name="Ouyang S."/>
            <person name="Liu J."/>
            <person name="Jones K.M."/>
            <person name="Gansberger K."/>
            <person name="Moffat K."/>
            <person name="Hill J."/>
            <person name="Bera J."/>
            <person name="Fadrosh D."/>
            <person name="Jin S."/>
            <person name="Johri S."/>
            <person name="Kim M."/>
            <person name="Overton L."/>
            <person name="Reardon M."/>
            <person name="Tsitrin T."/>
            <person name="Vuong H."/>
            <person name="Weaver B."/>
            <person name="Ciecko A."/>
            <person name="Tallon L."/>
            <person name="Jackson J."/>
            <person name="Pai G."/>
            <person name="Aken S.V."/>
            <person name="Utterback T."/>
            <person name="Reidmuller S."/>
            <person name="Feldblyum T."/>
            <person name="Hsiao J."/>
            <person name="Zismann V."/>
            <person name="Iobst S."/>
            <person name="de Vazeille A.R."/>
            <person name="Buell C.R."/>
            <person name="Ying K."/>
            <person name="Li Y."/>
            <person name="Lu T."/>
            <person name="Huang Y."/>
            <person name="Zhao Q."/>
            <person name="Feng Q."/>
            <person name="Zhang L."/>
            <person name="Zhu J."/>
            <person name="Weng Q."/>
            <person name="Mu J."/>
            <person name="Lu Y."/>
            <person name="Fan D."/>
            <person name="Liu Y."/>
            <person name="Guan J."/>
            <person name="Zhang Y."/>
            <person name="Yu S."/>
            <person name="Liu X."/>
            <person name="Zhang Y."/>
            <person name="Hong G."/>
            <person name="Han B."/>
            <person name="Choisne N."/>
            <person name="Demange N."/>
            <person name="Orjeda G."/>
            <person name="Samain S."/>
            <person name="Cattolico L."/>
            <person name="Pelletier E."/>
            <person name="Couloux A."/>
            <person name="Segurens B."/>
            <person name="Wincker P."/>
            <person name="D'Hont A."/>
            <person name="Scarpelli C."/>
            <person name="Weissenbach J."/>
            <person name="Salanoubat M."/>
            <person name="Quetier F."/>
            <person name="Yu Y."/>
            <person name="Kim H.R."/>
            <person name="Rambo T."/>
            <person name="Currie J."/>
            <person name="Collura K."/>
            <person name="Luo M."/>
            <person name="Yang T."/>
            <person name="Ammiraju J.S.S."/>
            <person name="Engler F."/>
            <person name="Soderlund C."/>
            <person name="Wing R.A."/>
            <person name="Palmer L.E."/>
            <person name="de la Bastide M."/>
            <person name="Spiegel L."/>
            <person name="Nascimento L."/>
            <person name="Zutavern T."/>
            <person name="O'Shaughnessy A."/>
            <person name="Dike S."/>
            <person name="Dedhia N."/>
            <person name="Preston R."/>
            <person name="Balija V."/>
            <person name="McCombie W.R."/>
            <person name="Chow T."/>
            <person name="Chen H."/>
            <person name="Chung M."/>
            <person name="Chen C."/>
            <person name="Shaw J."/>
            <person name="Wu H."/>
            <person name="Hsiao K."/>
            <person name="Chao Y."/>
            <person name="Chu M."/>
            <person name="Cheng C."/>
            <person name="Hour A."/>
            <person name="Lee P."/>
            <person name="Lin S."/>
            <person name="Lin Y."/>
            <person name="Liou J."/>
            <person name="Liu S."/>
            <person name="Hsing Y."/>
            <person name="Raghuvanshi S."/>
            <person name="Mohanty A."/>
            <person name="Bharti A.K."/>
            <person name="Gaur A."/>
            <person name="Gupta V."/>
            <person name="Kumar D."/>
            <person name="Ravi V."/>
            <person name="Vij S."/>
            <person name="Kapur A."/>
            <person name="Khurana P."/>
            <person name="Khurana P."/>
            <person name="Khurana J.P."/>
            <person name="Tyagi A.K."/>
            <person name="Gaikwad K."/>
            <person name="Singh A."/>
            <person name="Dalal V."/>
            <person name="Srivastava S."/>
            <person name="Dixit A."/>
            <person name="Pal A.K."/>
            <person name="Ghazi I.A."/>
            <person name="Yadav M."/>
            <person name="Pandit A."/>
            <person name="Bhargava A."/>
            <person name="Sureshbabu K."/>
            <person name="Batra K."/>
            <person name="Sharma T.R."/>
            <person name="Mohapatra T."/>
            <person name="Singh N.K."/>
            <person name="Messing J."/>
            <person name="Nelson A.B."/>
            <person name="Fuks G."/>
            <person name="Kavchok S."/>
            <person name="Keizer G."/>
            <person name="Linton E."/>
            <person name="Llaca V."/>
            <person name="Song R."/>
            <person name="Tanyolac B."/>
            <person name="Young S."/>
            <person name="Ho-Il K."/>
            <person name="Hahn J.H."/>
            <person name="Sangsakoo G."/>
            <person name="Vanavichit A."/>
            <person name="de Mattos Luiz.A.T."/>
            <person name="Zimmer P.D."/>
            <person name="Malone G."/>
            <person name="Dellagostin O."/>
            <person name="de Oliveira A.C."/>
            <person name="Bevan M."/>
            <person name="Bancroft I."/>
            <person name="Minx P."/>
            <person name="Cordum H."/>
            <person name="Wilson R."/>
            <person name="Cheng Z."/>
            <person name="Jin W."/>
            <person name="Jiang J."/>
            <person name="Leong S.A."/>
            <person name="Iwama H."/>
            <person name="Gojobori T."/>
            <person name="Itoh T."/>
            <person name="Niimura Y."/>
            <person name="Fujii Y."/>
            <person name="Habara T."/>
            <person name="Sakai H."/>
            <person name="Sato Y."/>
            <person name="Wilson G."/>
            <person name="Kumar K."/>
            <person name="McCouch S."/>
            <person name="Juretic N."/>
            <person name="Hoen D."/>
            <person name="Wright S."/>
            <person name="Bruskiewich R."/>
            <person name="Bureau T."/>
            <person name="Miyao A."/>
            <person name="Hirochika H."/>
            <person name="Nishikawa T."/>
            <person name="Kadowaki K."/>
            <person name="Sugiura M."/>
            <person name="Burr B."/>
            <person name="Sasaki T."/>
        </authorList>
    </citation>
    <scope>NUCLEOTIDE SEQUENCE [LARGE SCALE GENOMIC DNA]</scope>
    <source>
        <strain evidence="6">cv. Nipponbare</strain>
    </source>
</reference>
<keyword evidence="6" id="KW-1185">Reference proteome</keyword>
<organism evidence="3">
    <name type="scientific">Oryza sativa subsp. japonica</name>
    <name type="common">Rice</name>
    <dbReference type="NCBI Taxonomy" id="39947"/>
    <lineage>
        <taxon>Eukaryota</taxon>
        <taxon>Viridiplantae</taxon>
        <taxon>Streptophyta</taxon>
        <taxon>Embryophyta</taxon>
        <taxon>Tracheophyta</taxon>
        <taxon>Spermatophyta</taxon>
        <taxon>Magnoliopsida</taxon>
        <taxon>Liliopsida</taxon>
        <taxon>Poales</taxon>
        <taxon>Poaceae</taxon>
        <taxon>BOP clade</taxon>
        <taxon>Oryzoideae</taxon>
        <taxon>Oryzeae</taxon>
        <taxon>Oryzinae</taxon>
        <taxon>Oryza</taxon>
        <taxon>Oryza sativa</taxon>
    </lineage>
</organism>
<evidence type="ECO:0000256" key="2">
    <source>
        <dbReference type="SAM" id="Phobius"/>
    </source>
</evidence>
<dbReference type="EMBL" id="AP014963">
    <property type="protein sequence ID" value="BAT01331.1"/>
    <property type="molecule type" value="Genomic_DNA"/>
</dbReference>
<reference evidence="5" key="5">
    <citation type="submission" date="2015-10" db="EMBL/GenBank/DDBJ databases">
        <authorList>
            <person name="Sakai H."/>
            <person name="Kawahara Y."/>
            <person name="Matsumoto T."/>
            <person name="Buell C.R."/>
            <person name="Itoh T."/>
        </authorList>
    </citation>
    <scope>NUCLEOTIDE SEQUENCE</scope>
</reference>
<dbReference type="EMBL" id="AK067783">
    <property type="protein sequence ID" value="BAG90594.1"/>
    <property type="molecule type" value="mRNA"/>
</dbReference>
<feature type="region of interest" description="Disordered" evidence="1">
    <location>
        <begin position="1"/>
        <end position="24"/>
    </location>
</feature>
<reference evidence="5" key="3">
    <citation type="journal article" date="2013" name="Plant Cell Physiol.">
        <title>Rice Annotation Project Database (RAP-DB): an integrative and interactive database for rice genomics.</title>
        <authorList>
            <person name="Sakai H."/>
            <person name="Lee S.S."/>
            <person name="Tanaka T."/>
            <person name="Numa H."/>
            <person name="Kim J."/>
            <person name="Kawahara Y."/>
            <person name="Wakimoto H."/>
            <person name="Yang C.C."/>
            <person name="Iwamoto M."/>
            <person name="Abe T."/>
            <person name="Yamada Y."/>
            <person name="Muto A."/>
            <person name="Inokuchi H."/>
            <person name="Ikemura T."/>
            <person name="Matsumoto T."/>
            <person name="Sasaki T."/>
            <person name="Itoh T."/>
        </authorList>
    </citation>
    <scope>NUCLEOTIDE SEQUENCE</scope>
</reference>
<reference evidence="3" key="1">
    <citation type="journal article" date="2003" name="Science">
        <title>Collection, Mapping, and Annotation of Over 28,000 cDNA Clones from japonica Rice.</title>
        <authorList>
            <person name="Kikuchi S."/>
            <person name="Satoh K."/>
            <person name="Nagata T."/>
            <person name="Kawagashira N."/>
            <person name="Doi K."/>
            <person name="Kishimoto N."/>
            <person name="Yazaki J."/>
            <person name="Ishikawa M."/>
            <person name="Yamada H."/>
            <person name="Ooka H."/>
            <person name="Hotta I."/>
            <person name="Kojima K."/>
            <person name="Namiki T."/>
            <person name="Ohneda E."/>
            <person name="Yahagi W."/>
            <person name="Suzuki K."/>
            <person name="Li C."/>
            <person name="Ohtsuki K."/>
            <person name="Shishiki T."/>
            <person name="Otomo Y."/>
            <person name="Murakami K."/>
            <person name="Iida Y."/>
            <person name="Sugano S."/>
            <person name="Fujimura T."/>
            <person name="Suzuki Y."/>
            <person name="Tsunoda Y."/>
            <person name="Kurosaki T."/>
            <person name="Kodama T."/>
            <person name="Masuda H."/>
            <person name="Kobayashi M."/>
            <person name="Xie Q."/>
            <person name="Lu M."/>
            <person name="Narikawa R."/>
            <person name="Sugiyama A."/>
            <person name="Mizuno K."/>
            <person name="Yokomizo S."/>
            <person name="Niikura J."/>
            <person name="Ikeda R."/>
            <person name="Ishibiki J."/>
            <person name="Kawamata M."/>
            <person name="Yoshimura A."/>
            <person name="Miura J."/>
            <person name="Kusumegi T."/>
            <person name="Oka M."/>
            <person name="Ryu R."/>
            <person name="Ueda M."/>
            <person name="Matsubara K."/>
            <person name="Kawai J."/>
            <person name="Carninci P."/>
            <person name="Adachi J."/>
            <person name="Aizawa K."/>
            <person name="Arakawa T."/>
            <person name="Fukuda S."/>
            <person name="Hara A."/>
            <person name="Hashidume W."/>
            <person name="Hayatsu N."/>
            <person name="Imotani K."/>
            <person name="Ishii Y."/>
            <person name="Itoh M."/>
            <person name="Kagawa I."/>
            <person name="Kondo S."/>
            <person name="Konno H."/>
            <person name="Miyazaki A."/>
            <person name="Osato N."/>
            <person name="Ota Y."/>
            <person name="Saito R."/>
            <person name="Sasaki D."/>
            <person name="Sato K."/>
            <person name="Shibata K."/>
            <person name="Shinagawa A."/>
            <person name="Shiraki T."/>
            <person name="Yoshino M."/>
            <person name="Hayashizaki Y."/>
        </authorList>
    </citation>
    <scope>NUCLEOTIDE SEQUENCE</scope>
</reference>
<dbReference type="Proteomes" id="UP000059680">
    <property type="component" value="Chromosome 7"/>
</dbReference>
<evidence type="ECO:0000313" key="4">
    <source>
        <dbReference type="EMBL" id="BAG90594.1"/>
    </source>
</evidence>
<gene>
    <name evidence="5" type="ordered locus">Os07g0454200</name>
    <name evidence="5" type="ORF">OSNPB_070454200</name>
</gene>
<feature type="transmembrane region" description="Helical" evidence="2">
    <location>
        <begin position="73"/>
        <end position="96"/>
    </location>
</feature>
<dbReference type="EMBL" id="AK066460">
    <property type="protein sequence ID" value="BAG89979.1"/>
    <property type="molecule type" value="mRNA"/>
</dbReference>
<accession>B7EC82</accession>
<dbReference type="ExpressionAtlas" id="B7EC82">
    <property type="expression patterns" value="baseline and differential"/>
</dbReference>
<proteinExistence type="evidence at transcript level"/>
<keyword evidence="2" id="KW-0472">Membrane</keyword>
<dbReference type="HOGENOM" id="CLU_2241117_0_0_1"/>
<reference evidence="5 6" key="4">
    <citation type="journal article" date="2013" name="Rice">
        <title>Improvement of the Oryza sativa Nipponbare reference genome using next generation sequence and optical map data.</title>
        <authorList>
            <person name="Kawahara Y."/>
            <person name="de la Bastide M."/>
            <person name="Hamilton J.P."/>
            <person name="Kanamori H."/>
            <person name="McCombie W.R."/>
            <person name="Ouyang S."/>
            <person name="Schwartz D.C."/>
            <person name="Tanaka T."/>
            <person name="Wu J."/>
            <person name="Zhou S."/>
            <person name="Childs K.L."/>
            <person name="Davidson R.M."/>
            <person name="Lin H."/>
            <person name="Quesada-Ocampo L."/>
            <person name="Vaillancourt B."/>
            <person name="Sakai H."/>
            <person name="Lee S.S."/>
            <person name="Kim J."/>
            <person name="Numa H."/>
            <person name="Itoh T."/>
            <person name="Buell C.R."/>
            <person name="Matsumoto T."/>
        </authorList>
    </citation>
    <scope>NUCLEOTIDE SEQUENCE [LARGE SCALE GENOMIC DNA]</scope>
    <source>
        <strain evidence="6">cv. Nipponbare</strain>
    </source>
</reference>
<dbReference type="Gramene" id="Os07t0454200-02">
    <property type="protein sequence ID" value="Os07t0454200-02"/>
    <property type="gene ID" value="Os07g0454200"/>
</dbReference>
<evidence type="ECO:0000313" key="6">
    <source>
        <dbReference type="Proteomes" id="UP000059680"/>
    </source>
</evidence>
<evidence type="ECO:0000313" key="3">
    <source>
        <dbReference type="EMBL" id="BAG89979.1"/>
    </source>
</evidence>